<evidence type="ECO:0000313" key="4">
    <source>
        <dbReference type="EMBL" id="CAF1590141.1"/>
    </source>
</evidence>
<dbReference type="Pfam" id="PF03981">
    <property type="entry name" value="Ubiq_cyt_C_chap"/>
    <property type="match status" value="1"/>
</dbReference>
<organism evidence="3 5">
    <name type="scientific">Rotaria sordida</name>
    <dbReference type="NCBI Taxonomy" id="392033"/>
    <lineage>
        <taxon>Eukaryota</taxon>
        <taxon>Metazoa</taxon>
        <taxon>Spiralia</taxon>
        <taxon>Gnathifera</taxon>
        <taxon>Rotifera</taxon>
        <taxon>Eurotatoria</taxon>
        <taxon>Bdelloidea</taxon>
        <taxon>Philodinida</taxon>
        <taxon>Philodinidae</taxon>
        <taxon>Rotaria</taxon>
    </lineage>
</organism>
<evidence type="ECO:0000259" key="2">
    <source>
        <dbReference type="Pfam" id="PF03981"/>
    </source>
</evidence>
<evidence type="ECO:0000313" key="6">
    <source>
        <dbReference type="Proteomes" id="UP000663870"/>
    </source>
</evidence>
<reference evidence="3" key="1">
    <citation type="submission" date="2021-02" db="EMBL/GenBank/DDBJ databases">
        <authorList>
            <person name="Nowell W R."/>
        </authorList>
    </citation>
    <scope>NUCLEOTIDE SEQUENCE</scope>
</reference>
<evidence type="ECO:0000256" key="1">
    <source>
        <dbReference type="SAM" id="MobiDB-lite"/>
    </source>
</evidence>
<feature type="domain" description="Ubiquinol-cytochrome c chaperone" evidence="2">
    <location>
        <begin position="175"/>
        <end position="253"/>
    </location>
</feature>
<dbReference type="EMBL" id="CAJNOH010003225">
    <property type="protein sequence ID" value="CAF1328224.1"/>
    <property type="molecule type" value="Genomic_DNA"/>
</dbReference>
<comment type="caution">
    <text evidence="3">The sequence shown here is derived from an EMBL/GenBank/DDBJ whole genome shotgun (WGS) entry which is preliminary data.</text>
</comment>
<keyword evidence="6" id="KW-1185">Reference proteome</keyword>
<accession>A0A815FMH7</accession>
<gene>
    <name evidence="4" type="ORF">JXQ802_LOCUS47140</name>
    <name evidence="3" type="ORF">PYM288_LOCUS31273</name>
</gene>
<feature type="region of interest" description="Disordered" evidence="1">
    <location>
        <begin position="1"/>
        <end position="20"/>
    </location>
</feature>
<dbReference type="Proteomes" id="UP000663870">
    <property type="component" value="Unassembled WGS sequence"/>
</dbReference>
<evidence type="ECO:0000313" key="3">
    <source>
        <dbReference type="EMBL" id="CAF1328224.1"/>
    </source>
</evidence>
<name>A0A815FMH7_9BILA</name>
<dbReference type="AlphaFoldDB" id="A0A815FMH7"/>
<dbReference type="InterPro" id="IPR021150">
    <property type="entry name" value="Ubiq_cyt_c_chap"/>
</dbReference>
<sequence length="289" mass="33966">MGRATNDHFYGESDRCDSSKYHNRGTSDCCYSAKYQLEQQLNHHELEHEYHKEQLKQLPNPHINDDKRRQAKFQELALEYERNKQVLTARIKQLQFSQAPLLANESSPLSSNSEKSSILTTGVIHHSTMILTSSSKNAHDIKCICHLLKLDVNSLLENNLDPTDVFLRHQLARTIQSKTHCNQSEELYSEMNTFIFVLDENLVDDDTVLAAAIWKHFFYHFQPTPLERLVTFVTYIRKNIRYLEELPNENFMKNDYIYFLLLHDGTFDTKFVNQRDLDIKNKARELLKK</sequence>
<proteinExistence type="predicted"/>
<protein>
    <recommendedName>
        <fullName evidence="2">Ubiquinol-cytochrome c chaperone domain-containing protein</fullName>
    </recommendedName>
</protein>
<dbReference type="EMBL" id="CAJNOL010004531">
    <property type="protein sequence ID" value="CAF1590141.1"/>
    <property type="molecule type" value="Genomic_DNA"/>
</dbReference>
<dbReference type="Proteomes" id="UP000663854">
    <property type="component" value="Unassembled WGS sequence"/>
</dbReference>
<evidence type="ECO:0000313" key="5">
    <source>
        <dbReference type="Proteomes" id="UP000663854"/>
    </source>
</evidence>